<evidence type="ECO:0000313" key="12">
    <source>
        <dbReference type="EMBL" id="KAA8500378.1"/>
    </source>
</evidence>
<dbReference type="InterPro" id="IPR017871">
    <property type="entry name" value="ABC_transporter-like_CS"/>
</dbReference>
<keyword evidence="2" id="KW-0813">Transport</keyword>
<evidence type="ECO:0000256" key="6">
    <source>
        <dbReference type="ARBA" id="ARBA00022989"/>
    </source>
</evidence>
<proteinExistence type="predicted"/>
<accession>A0A5M9HUM0</accession>
<sequence length="618" mass="68759">MAENETMPYSDDMEIEVPSDAGSTVKRLWKSMGRQRIRLIVVSVSVVFYTILSVAAPVYSAKIVDMLFQEIRAAVSGESVFRVTWDPVGREIMLLLLIYTVTGILYTFQSFLMASFAEKLSLELRTKISRKLDRLPLSFFDSHKPGEVLSRATNDLDKMSEVMQTGLLKLFTAVGMVAGSVIMMFRFHIGLTLVFLVFTVLSMVSTRFFAGRTLRYAARRQQAVSRVTGQVEESYSGRAVIRAFNREDRSARDMREAVEELAETSRKADFMMNAVNPFIRLVNRLGQAAIAVFAGKLLIDGVLSVGVFQAFFQYVYQASEPLTEAAYMINSLQSSIASVERIFQLLDEEEIRPDPRQTAETHGEIPIAKSRSKGDAAEGRVEFSHVRFGYSADKPLMKDICFTAHPGQKIAIVGSTGAGKTTLINLLMRFYEINSGRILLDGRNTADMSYGELRRNFGMVLQDTWLFDGTIAENIAYGKPGASRSEIIEAAKAARADFFIRTLPQGYDTRLNSDAENISAGQRQLLTIARVMLCDPAVLILDEATSSVDTRTEMEIGKAMNELMKGRTSFVIAHRLSTIVDADLILVMQNGDIIEKGDHKGLLRAGGAYAELYNSQYA</sequence>
<dbReference type="InterPro" id="IPR039421">
    <property type="entry name" value="Type_1_exporter"/>
</dbReference>
<dbReference type="GO" id="GO:0016887">
    <property type="term" value="F:ATP hydrolysis activity"/>
    <property type="evidence" value="ECO:0007669"/>
    <property type="project" value="InterPro"/>
</dbReference>
<keyword evidence="6 9" id="KW-1133">Transmembrane helix</keyword>
<evidence type="ECO:0000256" key="1">
    <source>
        <dbReference type="ARBA" id="ARBA00004651"/>
    </source>
</evidence>
<gene>
    <name evidence="12" type="ORF">FNY66_13805</name>
</gene>
<evidence type="ECO:0000256" key="8">
    <source>
        <dbReference type="SAM" id="MobiDB-lite"/>
    </source>
</evidence>
<keyword evidence="4" id="KW-0547">Nucleotide-binding</keyword>
<dbReference type="GO" id="GO:0005886">
    <property type="term" value="C:plasma membrane"/>
    <property type="evidence" value="ECO:0007669"/>
    <property type="project" value="UniProtKB-SubCell"/>
</dbReference>
<feature type="transmembrane region" description="Helical" evidence="9">
    <location>
        <begin position="92"/>
        <end position="117"/>
    </location>
</feature>
<feature type="compositionally biased region" description="Basic and acidic residues" evidence="8">
    <location>
        <begin position="354"/>
        <end position="363"/>
    </location>
</feature>
<dbReference type="InterPro" id="IPR003439">
    <property type="entry name" value="ABC_transporter-like_ATP-bd"/>
</dbReference>
<dbReference type="PROSITE" id="PS00211">
    <property type="entry name" value="ABC_TRANSPORTER_1"/>
    <property type="match status" value="1"/>
</dbReference>
<dbReference type="PANTHER" id="PTHR43394:SF1">
    <property type="entry name" value="ATP-BINDING CASSETTE SUB-FAMILY B MEMBER 10, MITOCHONDRIAL"/>
    <property type="match status" value="1"/>
</dbReference>
<dbReference type="CDD" id="cd18547">
    <property type="entry name" value="ABC_6TM_Tm288_like"/>
    <property type="match status" value="1"/>
</dbReference>
<dbReference type="GO" id="GO:0005524">
    <property type="term" value="F:ATP binding"/>
    <property type="evidence" value="ECO:0007669"/>
    <property type="project" value="UniProtKB-KW"/>
</dbReference>
<keyword evidence="5 12" id="KW-0067">ATP-binding</keyword>
<dbReference type="PANTHER" id="PTHR43394">
    <property type="entry name" value="ATP-DEPENDENT PERMEASE MDL1, MITOCHONDRIAL"/>
    <property type="match status" value="1"/>
</dbReference>
<evidence type="ECO:0000256" key="9">
    <source>
        <dbReference type="SAM" id="Phobius"/>
    </source>
</evidence>
<dbReference type="Proteomes" id="UP000322025">
    <property type="component" value="Unassembled WGS sequence"/>
</dbReference>
<dbReference type="Pfam" id="PF00664">
    <property type="entry name" value="ABC_membrane"/>
    <property type="match status" value="1"/>
</dbReference>
<dbReference type="OrthoDB" id="9762778at2"/>
<dbReference type="InterPro" id="IPR027417">
    <property type="entry name" value="P-loop_NTPase"/>
</dbReference>
<protein>
    <submittedName>
        <fullName evidence="12">ABC transporter ATP-binding protein</fullName>
    </submittedName>
</protein>
<evidence type="ECO:0000256" key="2">
    <source>
        <dbReference type="ARBA" id="ARBA00022448"/>
    </source>
</evidence>
<evidence type="ECO:0000313" key="13">
    <source>
        <dbReference type="Proteomes" id="UP000322025"/>
    </source>
</evidence>
<comment type="subcellular location">
    <subcellularLocation>
        <location evidence="1">Cell membrane</location>
        <topology evidence="1">Multi-pass membrane protein</topology>
    </subcellularLocation>
</comment>
<dbReference type="CDD" id="cd03254">
    <property type="entry name" value="ABCC_Glucan_exporter_like"/>
    <property type="match status" value="1"/>
</dbReference>
<feature type="domain" description="ABC transmembrane type-1" evidence="11">
    <location>
        <begin position="40"/>
        <end position="334"/>
    </location>
</feature>
<comment type="caution">
    <text evidence="12">The sequence shown here is derived from an EMBL/GenBank/DDBJ whole genome shotgun (WGS) entry which is preliminary data.</text>
</comment>
<dbReference type="InterPro" id="IPR036640">
    <property type="entry name" value="ABC1_TM_sf"/>
</dbReference>
<organism evidence="12 13">
    <name type="scientific">Mediterraneibacter catenae</name>
    <dbReference type="NCBI Taxonomy" id="2594882"/>
    <lineage>
        <taxon>Bacteria</taxon>
        <taxon>Bacillati</taxon>
        <taxon>Bacillota</taxon>
        <taxon>Clostridia</taxon>
        <taxon>Lachnospirales</taxon>
        <taxon>Lachnospiraceae</taxon>
        <taxon>Mediterraneibacter</taxon>
    </lineage>
</organism>
<feature type="transmembrane region" description="Helical" evidence="9">
    <location>
        <begin position="191"/>
        <end position="210"/>
    </location>
</feature>
<evidence type="ECO:0000259" key="10">
    <source>
        <dbReference type="PROSITE" id="PS50893"/>
    </source>
</evidence>
<name>A0A5M9HUM0_9FIRM</name>
<evidence type="ECO:0000259" key="11">
    <source>
        <dbReference type="PROSITE" id="PS50929"/>
    </source>
</evidence>
<dbReference type="RefSeq" id="WP_150311518.1">
    <property type="nucleotide sequence ID" value="NZ_VMSO01000027.1"/>
</dbReference>
<feature type="transmembrane region" description="Helical" evidence="9">
    <location>
        <begin position="37"/>
        <end position="59"/>
    </location>
</feature>
<dbReference type="Gene3D" id="3.40.50.300">
    <property type="entry name" value="P-loop containing nucleotide triphosphate hydrolases"/>
    <property type="match status" value="1"/>
</dbReference>
<dbReference type="SUPFAM" id="SSF52540">
    <property type="entry name" value="P-loop containing nucleoside triphosphate hydrolases"/>
    <property type="match status" value="1"/>
</dbReference>
<feature type="transmembrane region" description="Helical" evidence="9">
    <location>
        <begin position="167"/>
        <end position="185"/>
    </location>
</feature>
<evidence type="ECO:0000256" key="4">
    <source>
        <dbReference type="ARBA" id="ARBA00022741"/>
    </source>
</evidence>
<dbReference type="InterPro" id="IPR003593">
    <property type="entry name" value="AAA+_ATPase"/>
</dbReference>
<evidence type="ECO:0000256" key="3">
    <source>
        <dbReference type="ARBA" id="ARBA00022692"/>
    </source>
</evidence>
<dbReference type="PROSITE" id="PS50929">
    <property type="entry name" value="ABC_TM1F"/>
    <property type="match status" value="1"/>
</dbReference>
<dbReference type="Pfam" id="PF00005">
    <property type="entry name" value="ABC_tran"/>
    <property type="match status" value="1"/>
</dbReference>
<feature type="region of interest" description="Disordered" evidence="8">
    <location>
        <begin position="354"/>
        <end position="373"/>
    </location>
</feature>
<keyword evidence="13" id="KW-1185">Reference proteome</keyword>
<reference evidence="12" key="1">
    <citation type="submission" date="2019-07" db="EMBL/GenBank/DDBJ databases">
        <authorList>
            <person name="Wongkuna S."/>
            <person name="Scaria J."/>
        </authorList>
    </citation>
    <scope>NUCLEOTIDE SEQUENCE [LARGE SCALE GENOMIC DNA]</scope>
    <source>
        <strain evidence="12">SW178</strain>
    </source>
</reference>
<feature type="transmembrane region" description="Helical" evidence="9">
    <location>
        <begin position="288"/>
        <end position="312"/>
    </location>
</feature>
<evidence type="ECO:0000256" key="7">
    <source>
        <dbReference type="ARBA" id="ARBA00023136"/>
    </source>
</evidence>
<dbReference type="SUPFAM" id="SSF90123">
    <property type="entry name" value="ABC transporter transmembrane region"/>
    <property type="match status" value="1"/>
</dbReference>
<dbReference type="GO" id="GO:0015421">
    <property type="term" value="F:ABC-type oligopeptide transporter activity"/>
    <property type="evidence" value="ECO:0007669"/>
    <property type="project" value="TreeGrafter"/>
</dbReference>
<feature type="domain" description="ABC transporter" evidence="10">
    <location>
        <begin position="381"/>
        <end position="615"/>
    </location>
</feature>
<dbReference type="EMBL" id="VMSO01000027">
    <property type="protein sequence ID" value="KAA8500378.1"/>
    <property type="molecule type" value="Genomic_DNA"/>
</dbReference>
<keyword evidence="7 9" id="KW-0472">Membrane</keyword>
<dbReference type="FunFam" id="3.40.50.300:FF:000287">
    <property type="entry name" value="Multidrug ABC transporter ATP-binding protein"/>
    <property type="match status" value="1"/>
</dbReference>
<dbReference type="PROSITE" id="PS50893">
    <property type="entry name" value="ABC_TRANSPORTER_2"/>
    <property type="match status" value="1"/>
</dbReference>
<dbReference type="AlphaFoldDB" id="A0A5M9HUM0"/>
<dbReference type="SMART" id="SM00382">
    <property type="entry name" value="AAA"/>
    <property type="match status" value="1"/>
</dbReference>
<dbReference type="Gene3D" id="1.20.1560.10">
    <property type="entry name" value="ABC transporter type 1, transmembrane domain"/>
    <property type="match status" value="1"/>
</dbReference>
<dbReference type="InterPro" id="IPR011527">
    <property type="entry name" value="ABC1_TM_dom"/>
</dbReference>
<evidence type="ECO:0000256" key="5">
    <source>
        <dbReference type="ARBA" id="ARBA00022840"/>
    </source>
</evidence>
<keyword evidence="3 9" id="KW-0812">Transmembrane</keyword>